<dbReference type="STRING" id="1095629.A0A0C9WGN4"/>
<feature type="compositionally biased region" description="Acidic residues" evidence="1">
    <location>
        <begin position="183"/>
        <end position="193"/>
    </location>
</feature>
<evidence type="ECO:0000256" key="1">
    <source>
        <dbReference type="SAM" id="MobiDB-lite"/>
    </source>
</evidence>
<keyword evidence="3" id="KW-1185">Reference proteome</keyword>
<proteinExistence type="predicted"/>
<feature type="compositionally biased region" description="Basic and acidic residues" evidence="1">
    <location>
        <begin position="197"/>
        <end position="229"/>
    </location>
</feature>
<feature type="region of interest" description="Disordered" evidence="1">
    <location>
        <begin position="1"/>
        <end position="92"/>
    </location>
</feature>
<feature type="region of interest" description="Disordered" evidence="1">
    <location>
        <begin position="107"/>
        <end position="279"/>
    </location>
</feature>
<sequence>MASRTRAKATKNRSGLVRTSPPTRKRGPSNAGEQQQKRQKKKHQEDPDEEGEEPETKEAPGPQKRLKKLKAKKIWKTSAAKAAEDVAEGTPTKFTVSEQVLVDSGMAIAPPHRVREGNTSHMPDPLAIAGNRERRTDEDDASANTPSEPSESDGEDTSSSESEGESSSSCEGEGEGSSSSADADADADADENNENTNDDKNTSDDKNTNKNETTDHDKNIDNNENKDDDDKNIDDEENNNITSTPTIQGHAVPVPSHVSVQPTSTPSRKPIQGGDAPTTILATHTPSLVHTSELLSSTLEQGSDVPTNALEHHGEVTPIIPHHDVEMESPPPMGSSRSTGGILRGKAYGNVPNHADFPKLQFSTDIPQAGNPQILIKIADRLEAVTSAYIFSQSNISGPYLWNLLGPYSRLLERDESLEYNSENECHILCCLPSEPRFSFSAASSYPPSTRASLSHHTKSESQSRPSTPVDISGTSLTAKWGRVDEELLLKLESAGIKFDHELCYDTNPTLQVIYKRYTVANQVISQVANMVGDRSWAKELGKPPNQTDIVCLFVAKTTWHQTYAKLLPPAEGYEDMRAWLEDPDTCSDQELWGETKSR</sequence>
<feature type="region of interest" description="Disordered" evidence="1">
    <location>
        <begin position="450"/>
        <end position="473"/>
    </location>
</feature>
<feature type="compositionally biased region" description="Low complexity" evidence="1">
    <location>
        <begin position="165"/>
        <end position="182"/>
    </location>
</feature>
<feature type="compositionally biased region" description="Polar residues" evidence="1">
    <location>
        <begin position="450"/>
        <end position="467"/>
    </location>
</feature>
<accession>A0A0C9WGN4</accession>
<reference evidence="2 3" key="1">
    <citation type="submission" date="2014-04" db="EMBL/GenBank/DDBJ databases">
        <authorList>
            <consortium name="DOE Joint Genome Institute"/>
            <person name="Kuo A."/>
            <person name="Kohler A."/>
            <person name="Nagy L.G."/>
            <person name="Floudas D."/>
            <person name="Copeland A."/>
            <person name="Barry K.W."/>
            <person name="Cichocki N."/>
            <person name="Veneault-Fourrey C."/>
            <person name="LaButti K."/>
            <person name="Lindquist E.A."/>
            <person name="Lipzen A."/>
            <person name="Lundell T."/>
            <person name="Morin E."/>
            <person name="Murat C."/>
            <person name="Sun H."/>
            <person name="Tunlid A."/>
            <person name="Henrissat B."/>
            <person name="Grigoriev I.V."/>
            <person name="Hibbett D.S."/>
            <person name="Martin F."/>
            <person name="Nordberg H.P."/>
            <person name="Cantor M.N."/>
            <person name="Hua S.X."/>
        </authorList>
    </citation>
    <scope>NUCLEOTIDE SEQUENCE [LARGE SCALE GENOMIC DNA]</scope>
    <source>
        <strain evidence="2 3">LaAM-08-1</strain>
    </source>
</reference>
<organism evidence="2 3">
    <name type="scientific">Laccaria amethystina LaAM-08-1</name>
    <dbReference type="NCBI Taxonomy" id="1095629"/>
    <lineage>
        <taxon>Eukaryota</taxon>
        <taxon>Fungi</taxon>
        <taxon>Dikarya</taxon>
        <taxon>Basidiomycota</taxon>
        <taxon>Agaricomycotina</taxon>
        <taxon>Agaricomycetes</taxon>
        <taxon>Agaricomycetidae</taxon>
        <taxon>Agaricales</taxon>
        <taxon>Agaricineae</taxon>
        <taxon>Hydnangiaceae</taxon>
        <taxon>Laccaria</taxon>
    </lineage>
</organism>
<dbReference type="Proteomes" id="UP000054477">
    <property type="component" value="Unassembled WGS sequence"/>
</dbReference>
<evidence type="ECO:0000313" key="3">
    <source>
        <dbReference type="Proteomes" id="UP000054477"/>
    </source>
</evidence>
<feature type="compositionally biased region" description="Polar residues" evidence="1">
    <location>
        <begin position="258"/>
        <end position="267"/>
    </location>
</feature>
<dbReference type="AlphaFoldDB" id="A0A0C9WGN4"/>
<dbReference type="OrthoDB" id="3105439at2759"/>
<feature type="compositionally biased region" description="Acidic residues" evidence="1">
    <location>
        <begin position="46"/>
        <end position="55"/>
    </location>
</feature>
<feature type="non-terminal residue" evidence="2">
    <location>
        <position position="599"/>
    </location>
</feature>
<name>A0A0C9WGN4_9AGAR</name>
<evidence type="ECO:0000313" key="2">
    <source>
        <dbReference type="EMBL" id="KIJ89749.1"/>
    </source>
</evidence>
<gene>
    <name evidence="2" type="ORF">K443DRAFT_126678</name>
</gene>
<protein>
    <submittedName>
        <fullName evidence="2">Uncharacterized protein</fullName>
    </submittedName>
</protein>
<reference evidence="3" key="2">
    <citation type="submission" date="2015-01" db="EMBL/GenBank/DDBJ databases">
        <title>Evolutionary Origins and Diversification of the Mycorrhizal Mutualists.</title>
        <authorList>
            <consortium name="DOE Joint Genome Institute"/>
            <consortium name="Mycorrhizal Genomics Consortium"/>
            <person name="Kohler A."/>
            <person name="Kuo A."/>
            <person name="Nagy L.G."/>
            <person name="Floudas D."/>
            <person name="Copeland A."/>
            <person name="Barry K.W."/>
            <person name="Cichocki N."/>
            <person name="Veneault-Fourrey C."/>
            <person name="LaButti K."/>
            <person name="Lindquist E.A."/>
            <person name="Lipzen A."/>
            <person name="Lundell T."/>
            <person name="Morin E."/>
            <person name="Murat C."/>
            <person name="Riley R."/>
            <person name="Ohm R."/>
            <person name="Sun H."/>
            <person name="Tunlid A."/>
            <person name="Henrissat B."/>
            <person name="Grigoriev I.V."/>
            <person name="Hibbett D.S."/>
            <person name="Martin F."/>
        </authorList>
    </citation>
    <scope>NUCLEOTIDE SEQUENCE [LARGE SCALE GENOMIC DNA]</scope>
    <source>
        <strain evidence="3">LaAM-08-1</strain>
    </source>
</reference>
<dbReference type="EMBL" id="KN839458">
    <property type="protein sequence ID" value="KIJ89749.1"/>
    <property type="molecule type" value="Genomic_DNA"/>
</dbReference>
<feature type="compositionally biased region" description="Basic residues" evidence="1">
    <location>
        <begin position="1"/>
        <end position="11"/>
    </location>
</feature>
<feature type="compositionally biased region" description="Acidic residues" evidence="1">
    <location>
        <begin position="150"/>
        <end position="164"/>
    </location>
</feature>
<feature type="compositionally biased region" description="Basic residues" evidence="1">
    <location>
        <begin position="64"/>
        <end position="75"/>
    </location>
</feature>
<dbReference type="HOGENOM" id="CLU_387818_0_0_1"/>